<name>A0ABR8K070_9BACT</name>
<evidence type="ECO:0000313" key="3">
    <source>
        <dbReference type="Proteomes" id="UP000606003"/>
    </source>
</evidence>
<evidence type="ECO:0000256" key="1">
    <source>
        <dbReference type="SAM" id="MobiDB-lite"/>
    </source>
</evidence>
<dbReference type="EMBL" id="JACXAC010000005">
    <property type="protein sequence ID" value="MBD2723519.1"/>
    <property type="molecule type" value="Genomic_DNA"/>
</dbReference>
<protein>
    <submittedName>
        <fullName evidence="2">Uncharacterized protein</fullName>
    </submittedName>
</protein>
<reference evidence="2 3" key="1">
    <citation type="submission" date="2020-09" db="EMBL/GenBank/DDBJ databases">
        <authorList>
            <person name="Kim M.K."/>
        </authorList>
    </citation>
    <scope>NUCLEOTIDE SEQUENCE [LARGE SCALE GENOMIC DNA]</scope>
    <source>
        <strain evidence="2 3">BT189</strain>
    </source>
</reference>
<organism evidence="2 3">
    <name type="scientific">Hymenobacter armeniacus</name>
    <dbReference type="NCBI Taxonomy" id="2771358"/>
    <lineage>
        <taxon>Bacteria</taxon>
        <taxon>Pseudomonadati</taxon>
        <taxon>Bacteroidota</taxon>
        <taxon>Cytophagia</taxon>
        <taxon>Cytophagales</taxon>
        <taxon>Hymenobacteraceae</taxon>
        <taxon>Hymenobacter</taxon>
    </lineage>
</organism>
<dbReference type="RefSeq" id="WP_190926300.1">
    <property type="nucleotide sequence ID" value="NZ_JACXAC010000005.1"/>
</dbReference>
<gene>
    <name evidence="2" type="ORF">IC234_15420</name>
</gene>
<sequence length="78" mass="8874">MHRCPAIGTINPVAKVQEKGNREEHIGFFRPAFPEDYGRQEDAEKVHKQQEAGQHHPEEDGIIIEVLPPMFTVVQLVC</sequence>
<accession>A0ABR8K070</accession>
<evidence type="ECO:0000313" key="2">
    <source>
        <dbReference type="EMBL" id="MBD2723519.1"/>
    </source>
</evidence>
<feature type="region of interest" description="Disordered" evidence="1">
    <location>
        <begin position="38"/>
        <end position="60"/>
    </location>
</feature>
<feature type="compositionally biased region" description="Basic and acidic residues" evidence="1">
    <location>
        <begin position="38"/>
        <end position="59"/>
    </location>
</feature>
<keyword evidence="3" id="KW-1185">Reference proteome</keyword>
<proteinExistence type="predicted"/>
<comment type="caution">
    <text evidence="2">The sequence shown here is derived from an EMBL/GenBank/DDBJ whole genome shotgun (WGS) entry which is preliminary data.</text>
</comment>
<dbReference type="Proteomes" id="UP000606003">
    <property type="component" value="Unassembled WGS sequence"/>
</dbReference>